<dbReference type="EMBL" id="PZQS01000009">
    <property type="protein sequence ID" value="PVD24206.1"/>
    <property type="molecule type" value="Genomic_DNA"/>
</dbReference>
<dbReference type="AlphaFoldDB" id="A0A2T7NSS5"/>
<evidence type="ECO:0000313" key="3">
    <source>
        <dbReference type="Proteomes" id="UP000245119"/>
    </source>
</evidence>
<feature type="compositionally biased region" description="Basic and acidic residues" evidence="1">
    <location>
        <begin position="1"/>
        <end position="26"/>
    </location>
</feature>
<name>A0A2T7NSS5_POMCA</name>
<accession>A0A2T7NSS5</accession>
<gene>
    <name evidence="2" type="ORF">C0Q70_14676</name>
</gene>
<protein>
    <submittedName>
        <fullName evidence="2">Uncharacterized protein</fullName>
    </submittedName>
</protein>
<reference evidence="2 3" key="1">
    <citation type="submission" date="2018-04" db="EMBL/GenBank/DDBJ databases">
        <title>The genome of golden apple snail Pomacea canaliculata provides insight into stress tolerance and invasive adaptation.</title>
        <authorList>
            <person name="Liu C."/>
            <person name="Liu B."/>
            <person name="Ren Y."/>
            <person name="Zhang Y."/>
            <person name="Wang H."/>
            <person name="Li S."/>
            <person name="Jiang F."/>
            <person name="Yin L."/>
            <person name="Zhang G."/>
            <person name="Qian W."/>
            <person name="Fan W."/>
        </authorList>
    </citation>
    <scope>NUCLEOTIDE SEQUENCE [LARGE SCALE GENOMIC DNA]</scope>
    <source>
        <strain evidence="2">SZHN2017</strain>
        <tissue evidence="2">Muscle</tissue>
    </source>
</reference>
<proteinExistence type="predicted"/>
<evidence type="ECO:0000256" key="1">
    <source>
        <dbReference type="SAM" id="MobiDB-lite"/>
    </source>
</evidence>
<dbReference type="Proteomes" id="UP000245119">
    <property type="component" value="Linkage Group LG9"/>
</dbReference>
<evidence type="ECO:0000313" key="2">
    <source>
        <dbReference type="EMBL" id="PVD24206.1"/>
    </source>
</evidence>
<feature type="region of interest" description="Disordered" evidence="1">
    <location>
        <begin position="1"/>
        <end position="27"/>
    </location>
</feature>
<organism evidence="2 3">
    <name type="scientific">Pomacea canaliculata</name>
    <name type="common">Golden apple snail</name>
    <dbReference type="NCBI Taxonomy" id="400727"/>
    <lineage>
        <taxon>Eukaryota</taxon>
        <taxon>Metazoa</taxon>
        <taxon>Spiralia</taxon>
        <taxon>Lophotrochozoa</taxon>
        <taxon>Mollusca</taxon>
        <taxon>Gastropoda</taxon>
        <taxon>Caenogastropoda</taxon>
        <taxon>Architaenioglossa</taxon>
        <taxon>Ampullarioidea</taxon>
        <taxon>Ampullariidae</taxon>
        <taxon>Pomacea</taxon>
    </lineage>
</organism>
<keyword evidence="3" id="KW-1185">Reference proteome</keyword>
<comment type="caution">
    <text evidence="2">The sequence shown here is derived from an EMBL/GenBank/DDBJ whole genome shotgun (WGS) entry which is preliminary data.</text>
</comment>
<sequence>MRSGRQDPESKSESTMERFPRVYDHRAQHRPRAHCVFDLGRLGNRELPALVQKEAAAVGTTGPAPWETLPVSKPHCNYTAVGPRADHVTNYQPPSPG</sequence>